<evidence type="ECO:0000256" key="10">
    <source>
        <dbReference type="HAMAP-Rule" id="MF_01820"/>
    </source>
</evidence>
<evidence type="ECO:0000313" key="14">
    <source>
        <dbReference type="Proteomes" id="UP000070226"/>
    </source>
</evidence>
<dbReference type="AlphaFoldDB" id="A0A133S596"/>
<dbReference type="CDD" id="cd04466">
    <property type="entry name" value="S1_YloQ_GTPase"/>
    <property type="match status" value="1"/>
</dbReference>
<keyword evidence="7 10" id="KW-0862">Zinc</keyword>
<dbReference type="GO" id="GO:0046872">
    <property type="term" value="F:metal ion binding"/>
    <property type="evidence" value="ECO:0007669"/>
    <property type="project" value="UniProtKB-KW"/>
</dbReference>
<dbReference type="Gene3D" id="1.10.40.50">
    <property type="entry name" value="Probable gtpase engc, domain 3"/>
    <property type="match status" value="1"/>
</dbReference>
<dbReference type="PANTHER" id="PTHR32120">
    <property type="entry name" value="SMALL RIBOSOMAL SUBUNIT BIOGENESIS GTPASE RSGA"/>
    <property type="match status" value="1"/>
</dbReference>
<keyword evidence="5 10" id="KW-0547">Nucleotide-binding</keyword>
<evidence type="ECO:0000256" key="7">
    <source>
        <dbReference type="ARBA" id="ARBA00022833"/>
    </source>
</evidence>
<dbReference type="CDD" id="cd01854">
    <property type="entry name" value="YjeQ_EngC"/>
    <property type="match status" value="1"/>
</dbReference>
<dbReference type="InterPro" id="IPR031944">
    <property type="entry name" value="RsgA_N"/>
</dbReference>
<feature type="binding site" evidence="10">
    <location>
        <begin position="109"/>
        <end position="112"/>
    </location>
    <ligand>
        <name>GTP</name>
        <dbReference type="ChEBI" id="CHEBI:37565"/>
    </ligand>
</feature>
<name>A0A133S596_9FIRM</name>
<dbReference type="NCBIfam" id="TIGR00157">
    <property type="entry name" value="ribosome small subunit-dependent GTPase A"/>
    <property type="match status" value="1"/>
</dbReference>
<evidence type="ECO:0000313" key="13">
    <source>
        <dbReference type="EMBL" id="KXA64704.1"/>
    </source>
</evidence>
<dbReference type="RefSeq" id="WP_060807472.1">
    <property type="nucleotide sequence ID" value="NZ_DBFOUP010000167.1"/>
</dbReference>
<reference evidence="13 14" key="1">
    <citation type="submission" date="2016-01" db="EMBL/GenBank/DDBJ databases">
        <authorList>
            <person name="Oliw E.H."/>
        </authorList>
    </citation>
    <scope>NUCLEOTIDE SEQUENCE [LARGE SCALE GENOMIC DNA]</scope>
    <source>
        <strain evidence="13 14">CMW7756B</strain>
    </source>
</reference>
<dbReference type="STRING" id="39777.B7L28_04140"/>
<comment type="caution">
    <text evidence="13">The sequence shown here is derived from an EMBL/GenBank/DDBJ whole genome shotgun (WGS) entry which is preliminary data.</text>
</comment>
<dbReference type="GO" id="GO:0005525">
    <property type="term" value="F:GTP binding"/>
    <property type="evidence" value="ECO:0007669"/>
    <property type="project" value="UniProtKB-UniRule"/>
</dbReference>
<dbReference type="Pfam" id="PF16745">
    <property type="entry name" value="RsgA_N"/>
    <property type="match status" value="1"/>
</dbReference>
<dbReference type="PROSITE" id="PS51721">
    <property type="entry name" value="G_CP"/>
    <property type="match status" value="1"/>
</dbReference>
<comment type="subcellular location">
    <subcellularLocation>
        <location evidence="10">Cytoplasm</location>
    </subcellularLocation>
</comment>
<organism evidence="13">
    <name type="scientific">Veillonella atypica</name>
    <dbReference type="NCBI Taxonomy" id="39777"/>
    <lineage>
        <taxon>Bacteria</taxon>
        <taxon>Bacillati</taxon>
        <taxon>Bacillota</taxon>
        <taxon>Negativicutes</taxon>
        <taxon>Veillonellales</taxon>
        <taxon>Veillonellaceae</taxon>
        <taxon>Veillonella</taxon>
    </lineage>
</organism>
<proteinExistence type="inferred from homology"/>
<dbReference type="Pfam" id="PF03193">
    <property type="entry name" value="RsgA_GTPase"/>
    <property type="match status" value="1"/>
</dbReference>
<feature type="binding site" evidence="10">
    <location>
        <position position="241"/>
    </location>
    <ligand>
        <name>Zn(2+)</name>
        <dbReference type="ChEBI" id="CHEBI:29105"/>
    </ligand>
</feature>
<dbReference type="InterPro" id="IPR030378">
    <property type="entry name" value="G_CP_dom"/>
</dbReference>
<evidence type="ECO:0000256" key="3">
    <source>
        <dbReference type="ARBA" id="ARBA00022723"/>
    </source>
</evidence>
<evidence type="ECO:0000256" key="4">
    <source>
        <dbReference type="ARBA" id="ARBA00022730"/>
    </source>
</evidence>
<dbReference type="PATRIC" id="fig|39777.7.peg.815"/>
<dbReference type="GO" id="GO:0042274">
    <property type="term" value="P:ribosomal small subunit biogenesis"/>
    <property type="evidence" value="ECO:0007669"/>
    <property type="project" value="UniProtKB-UniRule"/>
</dbReference>
<evidence type="ECO:0000256" key="2">
    <source>
        <dbReference type="ARBA" id="ARBA00022517"/>
    </source>
</evidence>
<gene>
    <name evidence="10" type="primary">rsgA</name>
    <name evidence="13" type="ORF">HMPREF3233_00829</name>
</gene>
<dbReference type="InterPro" id="IPR010914">
    <property type="entry name" value="RsgA_GTPase_dom"/>
</dbReference>
<dbReference type="PANTHER" id="PTHR32120:SF11">
    <property type="entry name" value="SMALL RIBOSOMAL SUBUNIT BIOGENESIS GTPASE RSGA 1, MITOCHONDRIAL-RELATED"/>
    <property type="match status" value="1"/>
</dbReference>
<keyword evidence="1 10" id="KW-0963">Cytoplasm</keyword>
<keyword evidence="3 10" id="KW-0479">Metal-binding</keyword>
<keyword evidence="6 10" id="KW-0378">Hydrolase</keyword>
<feature type="binding site" evidence="10">
    <location>
        <position position="246"/>
    </location>
    <ligand>
        <name>Zn(2+)</name>
        <dbReference type="ChEBI" id="CHEBI:29105"/>
    </ligand>
</feature>
<dbReference type="HAMAP" id="MF_01820">
    <property type="entry name" value="GTPase_RsgA"/>
    <property type="match status" value="1"/>
</dbReference>
<comment type="cofactor">
    <cofactor evidence="10">
        <name>Zn(2+)</name>
        <dbReference type="ChEBI" id="CHEBI:29105"/>
    </cofactor>
    <text evidence="10">Binds 1 zinc ion per subunit.</text>
</comment>
<feature type="binding site" evidence="10">
    <location>
        <begin position="159"/>
        <end position="167"/>
    </location>
    <ligand>
        <name>GTP</name>
        <dbReference type="ChEBI" id="CHEBI:37565"/>
    </ligand>
</feature>
<comment type="subunit">
    <text evidence="10">Monomer. Associates with 30S ribosomal subunit, binds 16S rRNA.</text>
</comment>
<sequence>MSTGIVIKNMNGYFYIQDEFGTIHECKVRGRIKKSKYSLLVGDRVEFSEDGFVETILPRHNSMIRPAVANIDQVILVVASHNPDINELLLDKMLVMIEHADIPVILCINKYDVGDASTDVLIDKYKSIGYHVITTSAINHIGIDELRNHLKHKITAFAGPSGVGKSSLLNAVDEKFAFQTGEISDKIKRGKHTTRHASLFSLNADSFIMDTPGFSSIEFTDITLERLPTLFPEFSDYVEACKFNPCYHEHEPICGIKEALANHKIFESRYDAYTNIRKDIQNQRKRF</sequence>
<evidence type="ECO:0000256" key="5">
    <source>
        <dbReference type="ARBA" id="ARBA00022741"/>
    </source>
</evidence>
<dbReference type="EMBL" id="LRQT01000020">
    <property type="protein sequence ID" value="KXA64704.1"/>
    <property type="molecule type" value="Genomic_DNA"/>
</dbReference>
<evidence type="ECO:0000256" key="8">
    <source>
        <dbReference type="ARBA" id="ARBA00022884"/>
    </source>
</evidence>
<keyword evidence="9 10" id="KW-0342">GTP-binding</keyword>
<dbReference type="GO" id="GO:0003924">
    <property type="term" value="F:GTPase activity"/>
    <property type="evidence" value="ECO:0007669"/>
    <property type="project" value="UniProtKB-UniRule"/>
</dbReference>
<evidence type="ECO:0000259" key="11">
    <source>
        <dbReference type="PROSITE" id="PS50936"/>
    </source>
</evidence>
<comment type="function">
    <text evidence="10">One of several proteins that assist in the late maturation steps of the functional core of the 30S ribosomal subunit. Helps release RbfA from mature subunits. May play a role in the assembly of ribosomal proteins into the subunit. Circularly permuted GTPase that catalyzes slow GTP hydrolysis, GTPase activity is stimulated by the 30S ribosomal subunit.</text>
</comment>
<keyword evidence="8 10" id="KW-0694">RNA-binding</keyword>
<dbReference type="Gene3D" id="3.40.50.300">
    <property type="entry name" value="P-loop containing nucleotide triphosphate hydrolases"/>
    <property type="match status" value="1"/>
</dbReference>
<dbReference type="Proteomes" id="UP000070226">
    <property type="component" value="Unassembled WGS sequence"/>
</dbReference>
<feature type="binding site" evidence="10">
    <location>
        <position position="254"/>
    </location>
    <ligand>
        <name>Zn(2+)</name>
        <dbReference type="ChEBI" id="CHEBI:29105"/>
    </ligand>
</feature>
<dbReference type="EC" id="3.6.1.-" evidence="10"/>
<protein>
    <recommendedName>
        <fullName evidence="10">Small ribosomal subunit biogenesis GTPase RsgA</fullName>
        <ecNumber evidence="10">3.6.1.-</ecNumber>
    </recommendedName>
</protein>
<feature type="domain" description="EngC GTPase" evidence="11">
    <location>
        <begin position="69"/>
        <end position="215"/>
    </location>
</feature>
<accession>A0A133S596</accession>
<dbReference type="InterPro" id="IPR027417">
    <property type="entry name" value="P-loop_NTPase"/>
</dbReference>
<dbReference type="PROSITE" id="PS50936">
    <property type="entry name" value="ENGC_GTPASE"/>
    <property type="match status" value="1"/>
</dbReference>
<feature type="binding site" evidence="10">
    <location>
        <position position="248"/>
    </location>
    <ligand>
        <name>Zn(2+)</name>
        <dbReference type="ChEBI" id="CHEBI:29105"/>
    </ligand>
</feature>
<evidence type="ECO:0000259" key="12">
    <source>
        <dbReference type="PROSITE" id="PS51721"/>
    </source>
</evidence>
<evidence type="ECO:0000256" key="1">
    <source>
        <dbReference type="ARBA" id="ARBA00022490"/>
    </source>
</evidence>
<dbReference type="InterPro" id="IPR012340">
    <property type="entry name" value="NA-bd_OB-fold"/>
</dbReference>
<dbReference type="GO" id="GO:0019843">
    <property type="term" value="F:rRNA binding"/>
    <property type="evidence" value="ECO:0007669"/>
    <property type="project" value="UniProtKB-KW"/>
</dbReference>
<keyword evidence="4 10" id="KW-0699">rRNA-binding</keyword>
<feature type="domain" description="CP-type G" evidence="12">
    <location>
        <begin position="60"/>
        <end position="217"/>
    </location>
</feature>
<dbReference type="SUPFAM" id="SSF50249">
    <property type="entry name" value="Nucleic acid-binding proteins"/>
    <property type="match status" value="1"/>
</dbReference>
<comment type="similarity">
    <text evidence="10">Belongs to the TRAFAC class YlqF/YawG GTPase family. RsgA subfamily.</text>
</comment>
<dbReference type="Gene3D" id="2.40.50.140">
    <property type="entry name" value="Nucleic acid-binding proteins"/>
    <property type="match status" value="1"/>
</dbReference>
<keyword evidence="2 10" id="KW-0690">Ribosome biogenesis</keyword>
<evidence type="ECO:0000256" key="9">
    <source>
        <dbReference type="ARBA" id="ARBA00023134"/>
    </source>
</evidence>
<dbReference type="SUPFAM" id="SSF52540">
    <property type="entry name" value="P-loop containing nucleoside triphosphate hydrolases"/>
    <property type="match status" value="1"/>
</dbReference>
<dbReference type="GO" id="GO:0005737">
    <property type="term" value="C:cytoplasm"/>
    <property type="evidence" value="ECO:0007669"/>
    <property type="project" value="UniProtKB-SubCell"/>
</dbReference>
<evidence type="ECO:0000256" key="6">
    <source>
        <dbReference type="ARBA" id="ARBA00022801"/>
    </source>
</evidence>
<dbReference type="InterPro" id="IPR004881">
    <property type="entry name" value="Ribosome_biogen_GTPase_RsgA"/>
</dbReference>